<dbReference type="Pfam" id="PF03372">
    <property type="entry name" value="Exo_endo_phos"/>
    <property type="match status" value="1"/>
</dbReference>
<protein>
    <submittedName>
        <fullName evidence="2">Endonuclease/exonuclease/phosphatase family protein</fullName>
    </submittedName>
</protein>
<dbReference type="Gene3D" id="3.60.10.10">
    <property type="entry name" value="Endonuclease/exonuclease/phosphatase"/>
    <property type="match status" value="1"/>
</dbReference>
<dbReference type="GO" id="GO:0004519">
    <property type="term" value="F:endonuclease activity"/>
    <property type="evidence" value="ECO:0007669"/>
    <property type="project" value="UniProtKB-KW"/>
</dbReference>
<accession>A0A554VQM7</accession>
<dbReference type="EMBL" id="VLNR01000004">
    <property type="protein sequence ID" value="TSE10840.1"/>
    <property type="molecule type" value="Genomic_DNA"/>
</dbReference>
<dbReference type="AlphaFoldDB" id="A0A554VQM7"/>
<dbReference type="SUPFAM" id="SSF56219">
    <property type="entry name" value="DNase I-like"/>
    <property type="match status" value="1"/>
</dbReference>
<keyword evidence="2" id="KW-0540">Nuclease</keyword>
<dbReference type="GO" id="GO:0000175">
    <property type="term" value="F:3'-5'-RNA exonuclease activity"/>
    <property type="evidence" value="ECO:0007669"/>
    <property type="project" value="TreeGrafter"/>
</dbReference>
<evidence type="ECO:0000313" key="2">
    <source>
        <dbReference type="EMBL" id="TSE10840.1"/>
    </source>
</evidence>
<proteinExistence type="predicted"/>
<keyword evidence="2" id="KW-0378">Hydrolase</keyword>
<dbReference type="RefSeq" id="WP_143915428.1">
    <property type="nucleotide sequence ID" value="NZ_CANMIK010000005.1"/>
</dbReference>
<organism evidence="2 3">
    <name type="scientific">Aquimarina algiphila</name>
    <dbReference type="NCBI Taxonomy" id="2047982"/>
    <lineage>
        <taxon>Bacteria</taxon>
        <taxon>Pseudomonadati</taxon>
        <taxon>Bacteroidota</taxon>
        <taxon>Flavobacteriia</taxon>
        <taxon>Flavobacteriales</taxon>
        <taxon>Flavobacteriaceae</taxon>
        <taxon>Aquimarina</taxon>
    </lineage>
</organism>
<evidence type="ECO:0000259" key="1">
    <source>
        <dbReference type="Pfam" id="PF03372"/>
    </source>
</evidence>
<dbReference type="CDD" id="cd09083">
    <property type="entry name" value="EEP-1"/>
    <property type="match status" value="1"/>
</dbReference>
<feature type="domain" description="Endonuclease/exonuclease/phosphatase" evidence="1">
    <location>
        <begin position="25"/>
        <end position="268"/>
    </location>
</feature>
<evidence type="ECO:0000313" key="3">
    <source>
        <dbReference type="Proteomes" id="UP000318833"/>
    </source>
</evidence>
<comment type="caution">
    <text evidence="2">The sequence shown here is derived from an EMBL/GenBank/DDBJ whole genome shotgun (WGS) entry which is preliminary data.</text>
</comment>
<gene>
    <name evidence="2" type="ORF">FOF46_03075</name>
</gene>
<sequence length="280" mass="32460">MNKLLFITLIVLLSQVLRAQDVSLLTYNIKYDNPKDSINNWENRKTFLISQLRFYSPDIFGTQEALFHQLQDIQIALKQYQFFGLGRKHGDEEGEHCAIFYNKNKVQLISQNTFWLSQTPNRPSKGWDAALNRICTYGVFQKKNSNDRFIVFNTHFDHVGKKARIESSKLILKKIQKINTQKLPIILMGDFNLEMNTEGIRIILKELQDTNLAAGKNAFGPVGTFNGFHFHKPVTRRIDYIFSGKDDFTILKSGILSDSKDCHYPSDHFPVYTELLFKNN</sequence>
<keyword evidence="2" id="KW-0269">Exonuclease</keyword>
<reference evidence="2 3" key="1">
    <citation type="submission" date="2019-07" db="EMBL/GenBank/DDBJ databases">
        <title>The draft genome sequence of Aquimarina algiphila M91.</title>
        <authorList>
            <person name="Meng X."/>
        </authorList>
    </citation>
    <scope>NUCLEOTIDE SEQUENCE [LARGE SCALE GENOMIC DNA]</scope>
    <source>
        <strain evidence="2 3">M91</strain>
    </source>
</reference>
<name>A0A554VQM7_9FLAO</name>
<dbReference type="InterPro" id="IPR036691">
    <property type="entry name" value="Endo/exonu/phosph_ase_sf"/>
</dbReference>
<dbReference type="PANTHER" id="PTHR12121:SF36">
    <property type="entry name" value="ENDONUCLEASE_EXONUCLEASE_PHOSPHATASE DOMAIN-CONTAINING PROTEIN"/>
    <property type="match status" value="1"/>
</dbReference>
<dbReference type="InterPro" id="IPR050410">
    <property type="entry name" value="CCR4/nocturin_mRNA_transcr"/>
</dbReference>
<keyword evidence="2" id="KW-0255">Endonuclease</keyword>
<dbReference type="OrthoDB" id="9793162at2"/>
<dbReference type="PANTHER" id="PTHR12121">
    <property type="entry name" value="CARBON CATABOLITE REPRESSOR PROTEIN 4"/>
    <property type="match status" value="1"/>
</dbReference>
<dbReference type="InterPro" id="IPR005135">
    <property type="entry name" value="Endo/exonuclease/phosphatase"/>
</dbReference>
<dbReference type="Proteomes" id="UP000318833">
    <property type="component" value="Unassembled WGS sequence"/>
</dbReference>
<keyword evidence="3" id="KW-1185">Reference proteome</keyword>